<reference evidence="2" key="1">
    <citation type="submission" date="2022-10" db="EMBL/GenBank/DDBJ databases">
        <title>Culturing micro-colonial fungi from biological soil crusts in the Mojave desert and describing Neophaeococcomyces mojavensis, and introducing the new genera and species Taxawa tesnikishii.</title>
        <authorList>
            <person name="Kurbessoian T."/>
            <person name="Stajich J.E."/>
        </authorList>
    </citation>
    <scope>NUCLEOTIDE SEQUENCE</scope>
    <source>
        <strain evidence="2">TK_41</strain>
    </source>
</reference>
<gene>
    <name evidence="2" type="ORF">H2200_010748</name>
</gene>
<comment type="caution">
    <text evidence="2">The sequence shown here is derived from an EMBL/GenBank/DDBJ whole genome shotgun (WGS) entry which is preliminary data.</text>
</comment>
<dbReference type="InterPro" id="IPR011042">
    <property type="entry name" value="6-blade_b-propeller_TolB-like"/>
</dbReference>
<dbReference type="PANTHER" id="PTHR42060:SF1">
    <property type="entry name" value="NHL REPEAT-CONTAINING PROTEIN"/>
    <property type="match status" value="1"/>
</dbReference>
<dbReference type="Proteomes" id="UP001172673">
    <property type="component" value="Unassembled WGS sequence"/>
</dbReference>
<dbReference type="Gene3D" id="2.120.10.30">
    <property type="entry name" value="TolB, C-terminal domain"/>
    <property type="match status" value="2"/>
</dbReference>
<dbReference type="SUPFAM" id="SSF63829">
    <property type="entry name" value="Calcium-dependent phosphotriesterase"/>
    <property type="match status" value="1"/>
</dbReference>
<feature type="region of interest" description="Disordered" evidence="1">
    <location>
        <begin position="151"/>
        <end position="172"/>
    </location>
</feature>
<accession>A0AA38X0P6</accession>
<dbReference type="AlphaFoldDB" id="A0AA38X0P6"/>
<name>A0AA38X0P6_9EURO</name>
<dbReference type="EMBL" id="JAPDRK010000018">
    <property type="protein sequence ID" value="KAJ9604634.1"/>
    <property type="molecule type" value="Genomic_DNA"/>
</dbReference>
<proteinExistence type="predicted"/>
<sequence length="451" mass="49273">MATHNPAKDETIPPIHQIGTILTSPPDYHTIATFPPGSFLENLAVRHDGTLLVSDMLSGSIWYVDPRQHGATQETIQLVHKFELEDHHTIVTVDGGEEEESHDSYSSTPAAEAIIESPEEGDVFYIASGIHGKKGTWWIYELDMRSFTPNAQSSNGVEDTKDAKTHSAATATSNAKITRLEPISAATWLNGGTTIQYDSHTVLLAESYQGRIYSYNIKTRKVEVWLEDPLLGKITARPPWPGVNGIQGHNTGVWFTNSDRGILGYISTLEGSSSGEEGRKADIIEVVATGCGGDDLDIDNQGNVYVATNPANTVLKFPRIATIVRSKTLREGFHIGKGPCGELQRYDHRYEVEIISAVAQEPERQVILGLDRTSGLGLPAFDPETTGPTAVALADTANRTGDLYVVTNGGIINPLDGVVREAKVLRVDLTAWKQWKLDQYGRYAVEDSVTH</sequence>
<evidence type="ECO:0000256" key="1">
    <source>
        <dbReference type="SAM" id="MobiDB-lite"/>
    </source>
</evidence>
<protein>
    <recommendedName>
        <fullName evidence="4">SMP-30/Gluconolactonase/LRE-like region domain-containing protein</fullName>
    </recommendedName>
</protein>
<evidence type="ECO:0000313" key="3">
    <source>
        <dbReference type="Proteomes" id="UP001172673"/>
    </source>
</evidence>
<dbReference type="PANTHER" id="PTHR42060">
    <property type="entry name" value="NHL REPEAT-CONTAINING PROTEIN-RELATED"/>
    <property type="match status" value="1"/>
</dbReference>
<keyword evidence="3" id="KW-1185">Reference proteome</keyword>
<organism evidence="2 3">
    <name type="scientific">Cladophialophora chaetospira</name>
    <dbReference type="NCBI Taxonomy" id="386627"/>
    <lineage>
        <taxon>Eukaryota</taxon>
        <taxon>Fungi</taxon>
        <taxon>Dikarya</taxon>
        <taxon>Ascomycota</taxon>
        <taxon>Pezizomycotina</taxon>
        <taxon>Eurotiomycetes</taxon>
        <taxon>Chaetothyriomycetidae</taxon>
        <taxon>Chaetothyriales</taxon>
        <taxon>Herpotrichiellaceae</taxon>
        <taxon>Cladophialophora</taxon>
    </lineage>
</organism>
<dbReference type="InterPro" id="IPR052998">
    <property type="entry name" value="Hetero-Diels-Alderase-like"/>
</dbReference>
<evidence type="ECO:0000313" key="2">
    <source>
        <dbReference type="EMBL" id="KAJ9604634.1"/>
    </source>
</evidence>
<evidence type="ECO:0008006" key="4">
    <source>
        <dbReference type="Google" id="ProtNLM"/>
    </source>
</evidence>